<evidence type="ECO:0000313" key="4">
    <source>
        <dbReference type="EMBL" id="KAE9332613.1"/>
    </source>
</evidence>
<protein>
    <submittedName>
        <fullName evidence="2">Uncharacterized protein</fullName>
    </submittedName>
</protein>
<dbReference type="EMBL" id="QXFV01000861">
    <property type="protein sequence ID" value="KAE9023348.1"/>
    <property type="molecule type" value="Genomic_DNA"/>
</dbReference>
<dbReference type="EMBL" id="QXFT01000955">
    <property type="protein sequence ID" value="KAE9332613.1"/>
    <property type="molecule type" value="Genomic_DNA"/>
</dbReference>
<organism evidence="2 7">
    <name type="scientific">Phytophthora rubi</name>
    <dbReference type="NCBI Taxonomy" id="129364"/>
    <lineage>
        <taxon>Eukaryota</taxon>
        <taxon>Sar</taxon>
        <taxon>Stramenopiles</taxon>
        <taxon>Oomycota</taxon>
        <taxon>Peronosporomycetes</taxon>
        <taxon>Peronosporales</taxon>
        <taxon>Peronosporaceae</taxon>
        <taxon>Phytophthora</taxon>
    </lineage>
</organism>
<evidence type="ECO:0000313" key="6">
    <source>
        <dbReference type="Proteomes" id="UP000434957"/>
    </source>
</evidence>
<evidence type="ECO:0000313" key="7">
    <source>
        <dbReference type="Proteomes" id="UP000435112"/>
    </source>
</evidence>
<dbReference type="AlphaFoldDB" id="A0A6A3LF52"/>
<comment type="caution">
    <text evidence="2">The sequence shown here is derived from an EMBL/GenBank/DDBJ whole genome shotgun (WGS) entry which is preliminary data.</text>
</comment>
<feature type="compositionally biased region" description="Low complexity" evidence="1">
    <location>
        <begin position="128"/>
        <end position="140"/>
    </location>
</feature>
<name>A0A6A3LF52_9STRA</name>
<accession>A0A6A3LF52</accession>
<evidence type="ECO:0000313" key="5">
    <source>
        <dbReference type="Proteomes" id="UP000429607"/>
    </source>
</evidence>
<evidence type="ECO:0000313" key="3">
    <source>
        <dbReference type="EMBL" id="KAE9023348.1"/>
    </source>
</evidence>
<sequence>MVEEDDKGCYSIDKATAIKLAGMAWTSSKIGRNTKIGFRACGIFPLSLVTTNGRLQVYEKNGASRHVNLATWLHLKPIVEKDILTLPPRPKNSTKRKRVSLGGKLLTHAKLEEAAAASKGKRSRRIETGASTSASAGIGSSDAETGVAIHACVEVDTHDILNSVVV</sequence>
<dbReference type="Proteomes" id="UP000429607">
    <property type="component" value="Unassembled WGS sequence"/>
</dbReference>
<dbReference type="Proteomes" id="UP000435112">
    <property type="component" value="Unassembled WGS sequence"/>
</dbReference>
<dbReference type="Proteomes" id="UP000434957">
    <property type="component" value="Unassembled WGS sequence"/>
</dbReference>
<evidence type="ECO:0000313" key="2">
    <source>
        <dbReference type="EMBL" id="KAE9017689.1"/>
    </source>
</evidence>
<dbReference type="EMBL" id="QXFU01000875">
    <property type="protein sequence ID" value="KAE9017689.1"/>
    <property type="molecule type" value="Genomic_DNA"/>
</dbReference>
<keyword evidence="6" id="KW-1185">Reference proteome</keyword>
<reference evidence="5 7" key="1">
    <citation type="submission" date="2018-09" db="EMBL/GenBank/DDBJ databases">
        <title>Genomic investigation of the strawberry pathogen Phytophthora fragariae indicates pathogenicity is determined by transcriptional variation in three key races.</title>
        <authorList>
            <person name="Adams T.M."/>
            <person name="Armitage A.D."/>
            <person name="Sobczyk M.K."/>
            <person name="Bates H.J."/>
            <person name="Dunwell J.M."/>
            <person name="Nellist C.F."/>
            <person name="Harrison R.J."/>
        </authorList>
    </citation>
    <scope>NUCLEOTIDE SEQUENCE [LARGE SCALE GENOMIC DNA]</scope>
    <source>
        <strain evidence="3 5">SCRP249</strain>
        <strain evidence="2 7">SCRP324</strain>
        <strain evidence="4 6">SCRP333</strain>
    </source>
</reference>
<gene>
    <name evidence="3" type="ORF">PR001_g12931</name>
    <name evidence="2" type="ORF">PR002_g13326</name>
    <name evidence="4" type="ORF">PR003_g14423</name>
</gene>
<proteinExistence type="predicted"/>
<feature type="region of interest" description="Disordered" evidence="1">
    <location>
        <begin position="116"/>
        <end position="140"/>
    </location>
</feature>
<dbReference type="OrthoDB" id="93077at2759"/>
<evidence type="ECO:0000256" key="1">
    <source>
        <dbReference type="SAM" id="MobiDB-lite"/>
    </source>
</evidence>